<dbReference type="SUPFAM" id="SSF118290">
    <property type="entry name" value="WRKY DNA-binding domain"/>
    <property type="match status" value="1"/>
</dbReference>
<evidence type="ECO:0000313" key="10">
    <source>
        <dbReference type="Proteomes" id="UP001497516"/>
    </source>
</evidence>
<dbReference type="Pfam" id="PF03106">
    <property type="entry name" value="WRKY"/>
    <property type="match status" value="1"/>
</dbReference>
<evidence type="ECO:0000313" key="9">
    <source>
        <dbReference type="EMBL" id="CAL1357321.1"/>
    </source>
</evidence>
<dbReference type="FunFam" id="2.20.25.80:FF:000002">
    <property type="entry name" value="probable WRKY transcription factor 31"/>
    <property type="match status" value="1"/>
</dbReference>
<comment type="subcellular location">
    <subcellularLocation>
        <location evidence="1">Nucleus</location>
    </subcellularLocation>
</comment>
<dbReference type="InterPro" id="IPR003657">
    <property type="entry name" value="WRKY_dom"/>
</dbReference>
<reference evidence="9 10" key="1">
    <citation type="submission" date="2024-04" db="EMBL/GenBank/DDBJ databases">
        <authorList>
            <person name="Fracassetti M."/>
        </authorList>
    </citation>
    <scope>NUCLEOTIDE SEQUENCE [LARGE SCALE GENOMIC DNA]</scope>
</reference>
<evidence type="ECO:0000256" key="7">
    <source>
        <dbReference type="SAM" id="MobiDB-lite"/>
    </source>
</evidence>
<keyword evidence="5" id="KW-0539">Nucleus</keyword>
<evidence type="ECO:0000256" key="3">
    <source>
        <dbReference type="ARBA" id="ARBA00023125"/>
    </source>
</evidence>
<dbReference type="GO" id="GO:0005634">
    <property type="term" value="C:nucleus"/>
    <property type="evidence" value="ECO:0007669"/>
    <property type="project" value="UniProtKB-SubCell"/>
</dbReference>
<evidence type="ECO:0000256" key="2">
    <source>
        <dbReference type="ARBA" id="ARBA00023015"/>
    </source>
</evidence>
<evidence type="ECO:0000256" key="1">
    <source>
        <dbReference type="ARBA" id="ARBA00004123"/>
    </source>
</evidence>
<protein>
    <recommendedName>
        <fullName evidence="8">WRKY domain-containing protein</fullName>
    </recommendedName>
</protein>
<dbReference type="PROSITE" id="PS50811">
    <property type="entry name" value="WRKY"/>
    <property type="match status" value="1"/>
</dbReference>
<feature type="region of interest" description="Disordered" evidence="7">
    <location>
        <begin position="267"/>
        <end position="286"/>
    </location>
</feature>
<dbReference type="Proteomes" id="UP001497516">
    <property type="component" value="Chromosome 1"/>
</dbReference>
<feature type="coiled-coil region" evidence="6">
    <location>
        <begin position="2"/>
        <end position="29"/>
    </location>
</feature>
<keyword evidence="6" id="KW-0175">Coiled coil</keyword>
<dbReference type="Gene3D" id="2.20.25.80">
    <property type="entry name" value="WRKY domain"/>
    <property type="match status" value="1"/>
</dbReference>
<evidence type="ECO:0000256" key="4">
    <source>
        <dbReference type="ARBA" id="ARBA00023163"/>
    </source>
</evidence>
<evidence type="ECO:0000256" key="5">
    <source>
        <dbReference type="ARBA" id="ARBA00023242"/>
    </source>
</evidence>
<gene>
    <name evidence="9" type="ORF">LTRI10_LOCUS4965</name>
</gene>
<dbReference type="PANTHER" id="PTHR31429:SF97">
    <property type="entry name" value="WRKY TRANSCRIPTION FACTOR 36-RELATED"/>
    <property type="match status" value="1"/>
</dbReference>
<dbReference type="GO" id="GO:0043565">
    <property type="term" value="F:sequence-specific DNA binding"/>
    <property type="evidence" value="ECO:0007669"/>
    <property type="project" value="InterPro"/>
</dbReference>
<keyword evidence="10" id="KW-1185">Reference proteome</keyword>
<keyword evidence="3" id="KW-0238">DNA-binding</keyword>
<proteinExistence type="predicted"/>
<keyword evidence="4" id="KW-0804">Transcription</keyword>
<feature type="region of interest" description="Disordered" evidence="7">
    <location>
        <begin position="388"/>
        <end position="407"/>
    </location>
</feature>
<organism evidence="9 10">
    <name type="scientific">Linum trigynum</name>
    <dbReference type="NCBI Taxonomy" id="586398"/>
    <lineage>
        <taxon>Eukaryota</taxon>
        <taxon>Viridiplantae</taxon>
        <taxon>Streptophyta</taxon>
        <taxon>Embryophyta</taxon>
        <taxon>Tracheophyta</taxon>
        <taxon>Spermatophyta</taxon>
        <taxon>Magnoliopsida</taxon>
        <taxon>eudicotyledons</taxon>
        <taxon>Gunneridae</taxon>
        <taxon>Pentapetalae</taxon>
        <taxon>rosids</taxon>
        <taxon>fabids</taxon>
        <taxon>Malpighiales</taxon>
        <taxon>Linaceae</taxon>
        <taxon>Linum</taxon>
    </lineage>
</organism>
<dbReference type="AlphaFoldDB" id="A0AAV2CMQ9"/>
<sequence>MIRSAKAEMGNVKEENERLKQQLSKIAKDYHSLHAHFLQIVDQRNKRPISAPAEEEESDELVFSLSLGRSADKKEGILGKRDSSSSKEGGVVVVEEGLSLGSMEYYSANPPEINDDTKIRPPSSISEGKEEEEVVAADAWPPSKVLKTMRSGSSSDEKQQREEEEELQLQPQLKKARVSIRARVDTPTMSDGCQWRKYGQKIAKGNPCPRAYYRCTVSPTCPVRKQVQRCVDDMTILITTYEGTHNHPLPLSATAMASTTSAAASMLQSCSSSSNPNSSISNPSTTTTRPLHQFYFPNSSISTCNSHPTITLDLTTTSALTNNNNNHHHLFAFNNNRSSPSSSNLAPRYSSSSTLDFSNSSSVVLPCNTSNMMLGYYSSSSSTFGNLLGKQPPQPTPPPQHLHQGHYQPNGTQVGADDHMTIAAATKVIASNPSFRSALAAAITSFVGKGTGARDEVHNQDGEQHQPFTVFQGGHNGNNNAGNDNVMMSLFPPTAANASIGRPFSAANSEDRVE</sequence>
<dbReference type="GO" id="GO:0003700">
    <property type="term" value="F:DNA-binding transcription factor activity"/>
    <property type="evidence" value="ECO:0007669"/>
    <property type="project" value="InterPro"/>
</dbReference>
<accession>A0AAV2CMQ9</accession>
<dbReference type="EMBL" id="OZ034813">
    <property type="protein sequence ID" value="CAL1357321.1"/>
    <property type="molecule type" value="Genomic_DNA"/>
</dbReference>
<dbReference type="InterPro" id="IPR044810">
    <property type="entry name" value="WRKY_plant"/>
</dbReference>
<dbReference type="SMART" id="SM00774">
    <property type="entry name" value="WRKY"/>
    <property type="match status" value="1"/>
</dbReference>
<feature type="region of interest" description="Disordered" evidence="7">
    <location>
        <begin position="331"/>
        <end position="351"/>
    </location>
</feature>
<feature type="region of interest" description="Disordered" evidence="7">
    <location>
        <begin position="108"/>
        <end position="172"/>
    </location>
</feature>
<evidence type="ECO:0000259" key="8">
    <source>
        <dbReference type="PROSITE" id="PS50811"/>
    </source>
</evidence>
<keyword evidence="2" id="KW-0805">Transcription regulation</keyword>
<name>A0AAV2CMQ9_9ROSI</name>
<feature type="domain" description="WRKY" evidence="8">
    <location>
        <begin position="184"/>
        <end position="250"/>
    </location>
</feature>
<dbReference type="PANTHER" id="PTHR31429">
    <property type="entry name" value="WRKY TRANSCRIPTION FACTOR 36-RELATED"/>
    <property type="match status" value="1"/>
</dbReference>
<evidence type="ECO:0000256" key="6">
    <source>
        <dbReference type="SAM" id="Coils"/>
    </source>
</evidence>
<dbReference type="InterPro" id="IPR036576">
    <property type="entry name" value="WRKY_dom_sf"/>
</dbReference>